<dbReference type="EMBL" id="AZBU02000004">
    <property type="protein sequence ID" value="TKR82459.1"/>
    <property type="molecule type" value="Genomic_DNA"/>
</dbReference>
<dbReference type="GO" id="GO:0004105">
    <property type="term" value="F:choline-phosphate cytidylyltransferase activity"/>
    <property type="evidence" value="ECO:0007669"/>
    <property type="project" value="InterPro"/>
</dbReference>
<reference evidence="1 2" key="2">
    <citation type="journal article" date="2019" name="G3 (Bethesda)">
        <title>Hybrid Assembly of the Genome of the Entomopathogenic Nematode Steinernema carpocapsae Identifies the X-Chromosome.</title>
        <authorList>
            <person name="Serra L."/>
            <person name="Macchietto M."/>
            <person name="Macias-Munoz A."/>
            <person name="McGill C.J."/>
            <person name="Rodriguez I.M."/>
            <person name="Rodriguez B."/>
            <person name="Murad R."/>
            <person name="Mortazavi A."/>
        </authorList>
    </citation>
    <scope>NUCLEOTIDE SEQUENCE [LARGE SCALE GENOMIC DNA]</scope>
    <source>
        <strain evidence="1 2">ALL</strain>
    </source>
</reference>
<dbReference type="OrthoDB" id="17102at2759"/>
<protein>
    <recommendedName>
        <fullName evidence="3">Cytidyltransferase-like domain-containing protein</fullName>
    </recommendedName>
</protein>
<evidence type="ECO:0000313" key="1">
    <source>
        <dbReference type="EMBL" id="TKR82459.1"/>
    </source>
</evidence>
<keyword evidence="2" id="KW-1185">Reference proteome</keyword>
<name>A0A4U5NH87_STECR</name>
<dbReference type="InterPro" id="IPR014729">
    <property type="entry name" value="Rossmann-like_a/b/a_fold"/>
</dbReference>
<evidence type="ECO:0008006" key="3">
    <source>
        <dbReference type="Google" id="ProtNLM"/>
    </source>
</evidence>
<accession>A0A4U5NH87</accession>
<sequence length="107" mass="12035">MPPRQHFCIDFISRAFAGRDRSVAYLSQTCSSPFQIDFIAHDDIPYPVQGETKDVYQKFRDSQMFVATKRSDGVSTTDIVGRILEDIDTFLIRNAGRGISNKNASNA</sequence>
<gene>
    <name evidence="1" type="ORF">L596_016182</name>
</gene>
<evidence type="ECO:0000313" key="2">
    <source>
        <dbReference type="Proteomes" id="UP000298663"/>
    </source>
</evidence>
<dbReference type="STRING" id="34508.A0A4U5NH87"/>
<comment type="caution">
    <text evidence="1">The sequence shown here is derived from an EMBL/GenBank/DDBJ whole genome shotgun (WGS) entry which is preliminary data.</text>
</comment>
<dbReference type="GO" id="GO:0031210">
    <property type="term" value="F:phosphatidylcholine binding"/>
    <property type="evidence" value="ECO:0007669"/>
    <property type="project" value="TreeGrafter"/>
</dbReference>
<dbReference type="InterPro" id="IPR045049">
    <property type="entry name" value="Pcy1-like"/>
</dbReference>
<proteinExistence type="predicted"/>
<organism evidence="1 2">
    <name type="scientific">Steinernema carpocapsae</name>
    <name type="common">Entomopathogenic nematode</name>
    <dbReference type="NCBI Taxonomy" id="34508"/>
    <lineage>
        <taxon>Eukaryota</taxon>
        <taxon>Metazoa</taxon>
        <taxon>Ecdysozoa</taxon>
        <taxon>Nematoda</taxon>
        <taxon>Chromadorea</taxon>
        <taxon>Rhabditida</taxon>
        <taxon>Tylenchina</taxon>
        <taxon>Panagrolaimomorpha</taxon>
        <taxon>Strongyloidoidea</taxon>
        <taxon>Steinernematidae</taxon>
        <taxon>Steinernema</taxon>
    </lineage>
</organism>
<reference evidence="1 2" key="1">
    <citation type="journal article" date="2015" name="Genome Biol.">
        <title>Comparative genomics of Steinernema reveals deeply conserved gene regulatory networks.</title>
        <authorList>
            <person name="Dillman A.R."/>
            <person name="Macchietto M."/>
            <person name="Porter C.F."/>
            <person name="Rogers A."/>
            <person name="Williams B."/>
            <person name="Antoshechkin I."/>
            <person name="Lee M.M."/>
            <person name="Goodwin Z."/>
            <person name="Lu X."/>
            <person name="Lewis E.E."/>
            <person name="Goodrich-Blair H."/>
            <person name="Stock S.P."/>
            <person name="Adams B.J."/>
            <person name="Sternberg P.W."/>
            <person name="Mortazavi A."/>
        </authorList>
    </citation>
    <scope>NUCLEOTIDE SEQUENCE [LARGE SCALE GENOMIC DNA]</scope>
    <source>
        <strain evidence="1 2">ALL</strain>
    </source>
</reference>
<dbReference type="Gene3D" id="3.40.50.620">
    <property type="entry name" value="HUPs"/>
    <property type="match status" value="1"/>
</dbReference>
<dbReference type="AlphaFoldDB" id="A0A4U5NH87"/>
<dbReference type="PANTHER" id="PTHR10739:SF13">
    <property type="entry name" value="CHOLINE-PHOSPHATE CYTIDYLYLTRANSFERASE"/>
    <property type="match status" value="1"/>
</dbReference>
<dbReference type="Proteomes" id="UP000298663">
    <property type="component" value="Unassembled WGS sequence"/>
</dbReference>
<dbReference type="PANTHER" id="PTHR10739">
    <property type="entry name" value="CYTIDYLYLTRANSFERASE"/>
    <property type="match status" value="1"/>
</dbReference>